<accession>A0ABU0YIF7</accession>
<evidence type="ECO:0000313" key="2">
    <source>
        <dbReference type="Proteomes" id="UP001230156"/>
    </source>
</evidence>
<dbReference type="Pfam" id="PF07310">
    <property type="entry name" value="PAS_5"/>
    <property type="match status" value="1"/>
</dbReference>
<dbReference type="EMBL" id="JAUYVI010000001">
    <property type="protein sequence ID" value="MDQ7246836.1"/>
    <property type="molecule type" value="Genomic_DNA"/>
</dbReference>
<reference evidence="2" key="1">
    <citation type="submission" date="2023-08" db="EMBL/GenBank/DDBJ databases">
        <title>Rhodospirillaceae gen. nov., a novel taxon isolated from the Yangtze River Yuezi River estuary sludge.</title>
        <authorList>
            <person name="Ruan L."/>
        </authorList>
    </citation>
    <scope>NUCLEOTIDE SEQUENCE [LARGE SCALE GENOMIC DNA]</scope>
    <source>
        <strain evidence="2">R-7</strain>
    </source>
</reference>
<evidence type="ECO:0000313" key="1">
    <source>
        <dbReference type="EMBL" id="MDQ7246836.1"/>
    </source>
</evidence>
<dbReference type="Proteomes" id="UP001230156">
    <property type="component" value="Unassembled WGS sequence"/>
</dbReference>
<name>A0ABU0YIF7_9PROT</name>
<organism evidence="1 2">
    <name type="scientific">Dongia sedimenti</name>
    <dbReference type="NCBI Taxonomy" id="3064282"/>
    <lineage>
        <taxon>Bacteria</taxon>
        <taxon>Pseudomonadati</taxon>
        <taxon>Pseudomonadota</taxon>
        <taxon>Alphaproteobacteria</taxon>
        <taxon>Rhodospirillales</taxon>
        <taxon>Dongiaceae</taxon>
        <taxon>Dongia</taxon>
    </lineage>
</organism>
<gene>
    <name evidence="1" type="ORF">Q8A70_04125</name>
</gene>
<protein>
    <submittedName>
        <fullName evidence="1">PAS domain-containing protein</fullName>
    </submittedName>
</protein>
<dbReference type="RefSeq" id="WP_379954237.1">
    <property type="nucleotide sequence ID" value="NZ_JAUYVI010000001.1"/>
</dbReference>
<dbReference type="InterPro" id="IPR009922">
    <property type="entry name" value="DUF1457"/>
</dbReference>
<comment type="caution">
    <text evidence="1">The sequence shown here is derived from an EMBL/GenBank/DDBJ whole genome shotgun (WGS) entry which is preliminary data.</text>
</comment>
<keyword evidence="2" id="KW-1185">Reference proteome</keyword>
<sequence length="171" mass="19758">MTPKPSTVRAVELDIDCKRYPQIDRILAYWRAKKGDRAFPSRADIDPLEFTRELPRVMMAEVTYDPLEFRYRVAGTGLFAMHGQELTGKLARQLDPPEFGALIHRHYAEVIERRVPILHLIELTVDYLATSYARIILPLSSDGRMIDRLMTCEAHEDNAHALQKFFAETKE</sequence>
<proteinExistence type="predicted"/>